<proteinExistence type="predicted"/>
<reference evidence="2 3" key="1">
    <citation type="submission" date="2014-04" db="EMBL/GenBank/DDBJ databases">
        <authorList>
            <consortium name="DOE Joint Genome Institute"/>
            <person name="Kuo A."/>
            <person name="Kohler A."/>
            <person name="Costa M.D."/>
            <person name="Nagy L.G."/>
            <person name="Floudas D."/>
            <person name="Copeland A."/>
            <person name="Barry K.W."/>
            <person name="Cichocki N."/>
            <person name="Veneault-Fourrey C."/>
            <person name="LaButti K."/>
            <person name="Lindquist E.A."/>
            <person name="Lipzen A."/>
            <person name="Lundell T."/>
            <person name="Morin E."/>
            <person name="Murat C."/>
            <person name="Sun H."/>
            <person name="Tunlid A."/>
            <person name="Henrissat B."/>
            <person name="Grigoriev I.V."/>
            <person name="Hibbett D.S."/>
            <person name="Martin F."/>
            <person name="Nordberg H.P."/>
            <person name="Cantor M.N."/>
            <person name="Hua S.X."/>
        </authorList>
    </citation>
    <scope>NUCLEOTIDE SEQUENCE [LARGE SCALE GENOMIC DNA]</scope>
    <source>
        <strain evidence="2 3">441</strain>
    </source>
</reference>
<sequence>MLHAIEQSRNPEIRQLRKNYISPSRTIAAIDSISRKILKSCPLVVIDVTTGHLCNGPERLRIFKADPSYKEFVSSTTKELDEERIRQVVTRFFGYVMFSHAWQGQEPSFQDVSVVKSVWNLPETPLNEKLRNFCKETRRLGHKRAWSDTCCIDKASNSILNQSLMSMYKWYADSAATLVFLASIAHPSKPGDLTRSFWMTRAWTLQELLAPKVIYFYDSEWKPHLDDTGENHKESLEIMQELADAIKIPLKTITTFTPDNLKVRDKLRLASTRNATVDEDVAYSLIGMFNSDIRPHYGEGADSLGHLLEEIVARLGEVTVLAWSGKSSSYNSCLPASISVYNQTPYNPPSLEGEQMETYITELRGKLSQEVALSIYKQINSLPPARFATRRLHLPCIVFPAKRLSTIQETRNNGEKVYRARVMGLGTVEFETADDLPLQNPQKMLFAHPWIASIRDASDGYVWGGDFESVIDFGLDLERGAGPDELVPLSPLQAMPAPQVDKYTLALRMLARLRQPFSALLLVQQPDRHYKRVATENEIVVRGLGTDVSSQGIRTAVLEIL</sequence>
<dbReference type="STRING" id="765257.A0A0C9XPA0"/>
<evidence type="ECO:0000313" key="2">
    <source>
        <dbReference type="EMBL" id="KIK14215.1"/>
    </source>
</evidence>
<accession>A0A0C9XPA0</accession>
<evidence type="ECO:0000259" key="1">
    <source>
        <dbReference type="Pfam" id="PF06985"/>
    </source>
</evidence>
<protein>
    <recommendedName>
        <fullName evidence="1">Heterokaryon incompatibility domain-containing protein</fullName>
    </recommendedName>
</protein>
<dbReference type="Pfam" id="PF06985">
    <property type="entry name" value="HET"/>
    <property type="match status" value="1"/>
</dbReference>
<name>A0A0C9XPA0_9AGAM</name>
<reference evidence="3" key="2">
    <citation type="submission" date="2015-01" db="EMBL/GenBank/DDBJ databases">
        <title>Evolutionary Origins and Diversification of the Mycorrhizal Mutualists.</title>
        <authorList>
            <consortium name="DOE Joint Genome Institute"/>
            <consortium name="Mycorrhizal Genomics Consortium"/>
            <person name="Kohler A."/>
            <person name="Kuo A."/>
            <person name="Nagy L.G."/>
            <person name="Floudas D."/>
            <person name="Copeland A."/>
            <person name="Barry K.W."/>
            <person name="Cichocki N."/>
            <person name="Veneault-Fourrey C."/>
            <person name="LaButti K."/>
            <person name="Lindquist E.A."/>
            <person name="Lipzen A."/>
            <person name="Lundell T."/>
            <person name="Morin E."/>
            <person name="Murat C."/>
            <person name="Riley R."/>
            <person name="Ohm R."/>
            <person name="Sun H."/>
            <person name="Tunlid A."/>
            <person name="Henrissat B."/>
            <person name="Grigoriev I.V."/>
            <person name="Hibbett D.S."/>
            <person name="Martin F."/>
        </authorList>
    </citation>
    <scope>NUCLEOTIDE SEQUENCE [LARGE SCALE GENOMIC DNA]</scope>
    <source>
        <strain evidence="3">441</strain>
    </source>
</reference>
<dbReference type="InterPro" id="IPR010730">
    <property type="entry name" value="HET"/>
</dbReference>
<organism evidence="2 3">
    <name type="scientific">Pisolithus microcarpus 441</name>
    <dbReference type="NCBI Taxonomy" id="765257"/>
    <lineage>
        <taxon>Eukaryota</taxon>
        <taxon>Fungi</taxon>
        <taxon>Dikarya</taxon>
        <taxon>Basidiomycota</taxon>
        <taxon>Agaricomycotina</taxon>
        <taxon>Agaricomycetes</taxon>
        <taxon>Agaricomycetidae</taxon>
        <taxon>Boletales</taxon>
        <taxon>Sclerodermatineae</taxon>
        <taxon>Pisolithaceae</taxon>
        <taxon>Pisolithus</taxon>
    </lineage>
</organism>
<keyword evidence="3" id="KW-1185">Reference proteome</keyword>
<dbReference type="PANTHER" id="PTHR10622:SF12">
    <property type="entry name" value="HET DOMAIN-CONTAINING PROTEIN"/>
    <property type="match status" value="1"/>
</dbReference>
<dbReference type="EMBL" id="KN833949">
    <property type="protein sequence ID" value="KIK14215.1"/>
    <property type="molecule type" value="Genomic_DNA"/>
</dbReference>
<gene>
    <name evidence="2" type="ORF">PISMIDRAFT_688087</name>
</gene>
<feature type="domain" description="Heterokaryon incompatibility" evidence="1">
    <location>
        <begin position="95"/>
        <end position="184"/>
    </location>
</feature>
<dbReference type="Proteomes" id="UP000054018">
    <property type="component" value="Unassembled WGS sequence"/>
</dbReference>
<dbReference type="AlphaFoldDB" id="A0A0C9XPA0"/>
<dbReference type="OrthoDB" id="2641668at2759"/>
<evidence type="ECO:0000313" key="3">
    <source>
        <dbReference type="Proteomes" id="UP000054018"/>
    </source>
</evidence>
<dbReference type="PANTHER" id="PTHR10622">
    <property type="entry name" value="HET DOMAIN-CONTAINING PROTEIN"/>
    <property type="match status" value="1"/>
</dbReference>
<dbReference type="HOGENOM" id="CLU_000288_138_6_1"/>